<dbReference type="EMBL" id="KZ305045">
    <property type="protein sequence ID" value="PIA38400.1"/>
    <property type="molecule type" value="Genomic_DNA"/>
</dbReference>
<dbReference type="InParanoid" id="A0A2G5D4F4"/>
<dbReference type="PANTHER" id="PTHR10209">
    <property type="entry name" value="OXIDOREDUCTASE, 2OG-FE II OXYGENASE FAMILY PROTEIN"/>
    <property type="match status" value="1"/>
</dbReference>
<evidence type="ECO:0000256" key="4">
    <source>
        <dbReference type="ARBA" id="ARBA00023004"/>
    </source>
</evidence>
<dbReference type="Pfam" id="PF14226">
    <property type="entry name" value="DIOX_N"/>
    <property type="match status" value="1"/>
</dbReference>
<dbReference type="FunCoup" id="A0A2G5D4F4">
    <property type="interactions" value="429"/>
</dbReference>
<dbReference type="PANTHER" id="PTHR10209:SF884">
    <property type="entry name" value="1-AMINOCYCLOPROPANE-1-CARBOXYLATE OXIDASE HOMOLOG 1-LIKE"/>
    <property type="match status" value="1"/>
</dbReference>
<keyword evidence="2 5" id="KW-0479">Metal-binding</keyword>
<dbReference type="SUPFAM" id="SSF51197">
    <property type="entry name" value="Clavaminate synthase-like"/>
    <property type="match status" value="1"/>
</dbReference>
<evidence type="ECO:0000256" key="1">
    <source>
        <dbReference type="ARBA" id="ARBA00008056"/>
    </source>
</evidence>
<name>A0A2G5D4F4_AQUCA</name>
<dbReference type="AlphaFoldDB" id="A0A2G5D4F4"/>
<gene>
    <name evidence="7" type="ORF">AQUCO_02800241v1</name>
</gene>
<feature type="domain" description="Fe2OG dioxygenase" evidence="6">
    <location>
        <begin position="215"/>
        <end position="316"/>
    </location>
</feature>
<sequence>MAQTLTEKESNYDRNKELIAFDNSMAGVKGLVDDGMAKIPQIFIHPQDDDDLNEKSSSCPSISIPFIDLKDVENDVSRRNIVVEEVLRASESGGFFQVLNHGIPINVLDEMIDGVKRFNEQPQEVKSQYYNRDYATKKVVFNSNFDLYQTKAGSWRDTFACSMAPSPPSPDELPETCRDILMEFTRHIQTLGITLFELLSEALGLNSNHLKDMDCAEGLTVICHYYPACPEPQLTLGTAKHSDSSFFTVLLQDHIGGLQVFHQNQWVDVTPTHGALVVNIGDLLQLVSNDKLKSSEHRVRANKEGPRISIASFFRTDFRTSSMKLYSPIQELVSGENPPIYRETTVKDFLTYYYKKGLDGNSALTHFKRL</sequence>
<protein>
    <recommendedName>
        <fullName evidence="6">Fe2OG dioxygenase domain-containing protein</fullName>
    </recommendedName>
</protein>
<keyword evidence="4 5" id="KW-0408">Iron</keyword>
<reference evidence="7 8" key="1">
    <citation type="submission" date="2017-09" db="EMBL/GenBank/DDBJ databases">
        <title>WGS assembly of Aquilegia coerulea Goldsmith.</title>
        <authorList>
            <person name="Hodges S."/>
            <person name="Kramer E."/>
            <person name="Nordborg M."/>
            <person name="Tomkins J."/>
            <person name="Borevitz J."/>
            <person name="Derieg N."/>
            <person name="Yan J."/>
            <person name="Mihaltcheva S."/>
            <person name="Hayes R.D."/>
            <person name="Rokhsar D."/>
        </authorList>
    </citation>
    <scope>NUCLEOTIDE SEQUENCE [LARGE SCALE GENOMIC DNA]</scope>
    <source>
        <strain evidence="8">cv. Goldsmith</strain>
    </source>
</reference>
<comment type="similarity">
    <text evidence="1 5">Belongs to the iron/ascorbate-dependent oxidoreductase family.</text>
</comment>
<dbReference type="InterPro" id="IPR005123">
    <property type="entry name" value="Oxoglu/Fe-dep_dioxygenase_dom"/>
</dbReference>
<dbReference type="InterPro" id="IPR027443">
    <property type="entry name" value="IPNS-like_sf"/>
</dbReference>
<dbReference type="Proteomes" id="UP000230069">
    <property type="component" value="Unassembled WGS sequence"/>
</dbReference>
<organism evidence="7 8">
    <name type="scientific">Aquilegia coerulea</name>
    <name type="common">Rocky mountain columbine</name>
    <dbReference type="NCBI Taxonomy" id="218851"/>
    <lineage>
        <taxon>Eukaryota</taxon>
        <taxon>Viridiplantae</taxon>
        <taxon>Streptophyta</taxon>
        <taxon>Embryophyta</taxon>
        <taxon>Tracheophyta</taxon>
        <taxon>Spermatophyta</taxon>
        <taxon>Magnoliopsida</taxon>
        <taxon>Ranunculales</taxon>
        <taxon>Ranunculaceae</taxon>
        <taxon>Thalictroideae</taxon>
        <taxon>Aquilegia</taxon>
    </lineage>
</organism>
<accession>A0A2G5D4F4</accession>
<dbReference type="GO" id="GO:0051213">
    <property type="term" value="F:dioxygenase activity"/>
    <property type="evidence" value="ECO:0007669"/>
    <property type="project" value="UniProtKB-ARBA"/>
</dbReference>
<evidence type="ECO:0000256" key="5">
    <source>
        <dbReference type="RuleBase" id="RU003682"/>
    </source>
</evidence>
<evidence type="ECO:0000256" key="3">
    <source>
        <dbReference type="ARBA" id="ARBA00023002"/>
    </source>
</evidence>
<dbReference type="InterPro" id="IPR044861">
    <property type="entry name" value="IPNS-like_FE2OG_OXY"/>
</dbReference>
<dbReference type="PROSITE" id="PS51471">
    <property type="entry name" value="FE2OG_OXY"/>
    <property type="match status" value="1"/>
</dbReference>
<keyword evidence="3 5" id="KW-0560">Oxidoreductase</keyword>
<dbReference type="OrthoDB" id="288590at2759"/>
<evidence type="ECO:0000313" key="8">
    <source>
        <dbReference type="Proteomes" id="UP000230069"/>
    </source>
</evidence>
<dbReference type="Gene3D" id="2.60.120.330">
    <property type="entry name" value="B-lactam Antibiotic, Isopenicillin N Synthase, Chain"/>
    <property type="match status" value="1"/>
</dbReference>
<keyword evidence="8" id="KW-1185">Reference proteome</keyword>
<evidence type="ECO:0000259" key="6">
    <source>
        <dbReference type="PROSITE" id="PS51471"/>
    </source>
</evidence>
<dbReference type="Pfam" id="PF03171">
    <property type="entry name" value="2OG-FeII_Oxy"/>
    <property type="match status" value="1"/>
</dbReference>
<dbReference type="InterPro" id="IPR026992">
    <property type="entry name" value="DIOX_N"/>
</dbReference>
<dbReference type="FunFam" id="2.60.120.330:FF:000005">
    <property type="entry name" value="1-aminocyclopropane-1-carboxylate oxidase homolog 1"/>
    <property type="match status" value="1"/>
</dbReference>
<evidence type="ECO:0000313" key="7">
    <source>
        <dbReference type="EMBL" id="PIA38400.1"/>
    </source>
</evidence>
<proteinExistence type="inferred from homology"/>
<evidence type="ECO:0000256" key="2">
    <source>
        <dbReference type="ARBA" id="ARBA00022723"/>
    </source>
</evidence>
<dbReference type="GO" id="GO:0046872">
    <property type="term" value="F:metal ion binding"/>
    <property type="evidence" value="ECO:0007669"/>
    <property type="project" value="UniProtKB-KW"/>
</dbReference>